<dbReference type="OrthoDB" id="6151406at2759"/>
<dbReference type="InterPro" id="IPR007110">
    <property type="entry name" value="Ig-like_dom"/>
</dbReference>
<reference evidence="5" key="1">
    <citation type="submission" date="2025-08" db="UniProtKB">
        <authorList>
            <consortium name="RefSeq"/>
        </authorList>
    </citation>
    <scope>IDENTIFICATION</scope>
</reference>
<dbReference type="PROSITE" id="PS50835">
    <property type="entry name" value="IG_LIKE"/>
    <property type="match status" value="3"/>
</dbReference>
<evidence type="ECO:0000313" key="4">
    <source>
        <dbReference type="Proteomes" id="UP000515145"/>
    </source>
</evidence>
<dbReference type="PANTHER" id="PTHR11481">
    <property type="entry name" value="IMMUNOGLOBULIN FC RECEPTOR"/>
    <property type="match status" value="1"/>
</dbReference>
<evidence type="ECO:0000259" key="3">
    <source>
        <dbReference type="PROSITE" id="PS50835"/>
    </source>
</evidence>
<keyword evidence="2" id="KW-1015">Disulfide bond</keyword>
<evidence type="ECO:0000256" key="1">
    <source>
        <dbReference type="ARBA" id="ARBA00022729"/>
    </source>
</evidence>
<sequence length="251" mass="28524">MKASVILEEGWTQIFSGETITLRCDIQGAEGTQWTYQWKPDKFNIYPTSNKIRIKVTESDSGEYRCLGRRDTFSSTEWSEALRLTVSDKPQASLNADKTVLPAGGSVTLTCSVKQSSGWKYFWYRDQKSSEPLTTQEAVSLSDQQIRVSKEGEYWCRGGRGGRGGDPLYYTECSQSVKINTLASIRPVVTLQPNWTQIYEGEKISVRCEIQGGDTEWGYEWKAPDSNKPSNQNEYRISCEFLLYTNLHLTD</sequence>
<feature type="domain" description="Ig-like" evidence="3">
    <location>
        <begin position="187"/>
        <end position="251"/>
    </location>
</feature>
<dbReference type="RefSeq" id="XP_028260920.1">
    <property type="nucleotide sequence ID" value="XM_028405119.1"/>
</dbReference>
<evidence type="ECO:0000313" key="5">
    <source>
        <dbReference type="RefSeq" id="XP_028260920.1"/>
    </source>
</evidence>
<dbReference type="SUPFAM" id="SSF48726">
    <property type="entry name" value="Immunoglobulin"/>
    <property type="match status" value="2"/>
</dbReference>
<dbReference type="GO" id="GO:0009897">
    <property type="term" value="C:external side of plasma membrane"/>
    <property type="evidence" value="ECO:0007669"/>
    <property type="project" value="TreeGrafter"/>
</dbReference>
<dbReference type="GO" id="GO:0007166">
    <property type="term" value="P:cell surface receptor signaling pathway"/>
    <property type="evidence" value="ECO:0007669"/>
    <property type="project" value="TreeGrafter"/>
</dbReference>
<gene>
    <name evidence="5" type="primary">LOC114435446</name>
</gene>
<evidence type="ECO:0000256" key="2">
    <source>
        <dbReference type="ARBA" id="ARBA00023157"/>
    </source>
</evidence>
<dbReference type="InterPro" id="IPR050488">
    <property type="entry name" value="Ig_Fc_receptor"/>
</dbReference>
<dbReference type="InterPro" id="IPR003598">
    <property type="entry name" value="Ig_sub2"/>
</dbReference>
<dbReference type="Pfam" id="PF13927">
    <property type="entry name" value="Ig_3"/>
    <property type="match status" value="1"/>
</dbReference>
<feature type="domain" description="Ig-like" evidence="3">
    <location>
        <begin position="17"/>
        <end position="85"/>
    </location>
</feature>
<dbReference type="SMART" id="SM00408">
    <property type="entry name" value="IGc2"/>
    <property type="match status" value="2"/>
</dbReference>
<name>A0A6P7HZ02_9TELE</name>
<keyword evidence="4" id="KW-1185">Reference proteome</keyword>
<dbReference type="GeneID" id="114435446"/>
<protein>
    <submittedName>
        <fullName evidence="5">Basal cell adhesion molecule-like</fullName>
    </submittedName>
</protein>
<dbReference type="AlphaFoldDB" id="A0A6P7HZ02"/>
<feature type="domain" description="Ig-like" evidence="3">
    <location>
        <begin position="90"/>
        <end position="157"/>
    </location>
</feature>
<dbReference type="GO" id="GO:0004888">
    <property type="term" value="F:transmembrane signaling receptor activity"/>
    <property type="evidence" value="ECO:0007669"/>
    <property type="project" value="TreeGrafter"/>
</dbReference>
<organism evidence="4 5">
    <name type="scientific">Parambassis ranga</name>
    <name type="common">Indian glassy fish</name>
    <dbReference type="NCBI Taxonomy" id="210632"/>
    <lineage>
        <taxon>Eukaryota</taxon>
        <taxon>Metazoa</taxon>
        <taxon>Chordata</taxon>
        <taxon>Craniata</taxon>
        <taxon>Vertebrata</taxon>
        <taxon>Euteleostomi</taxon>
        <taxon>Actinopterygii</taxon>
        <taxon>Neopterygii</taxon>
        <taxon>Teleostei</taxon>
        <taxon>Neoteleostei</taxon>
        <taxon>Acanthomorphata</taxon>
        <taxon>Ovalentaria</taxon>
        <taxon>Ambassidae</taxon>
        <taxon>Parambassis</taxon>
    </lineage>
</organism>
<accession>A0A6P7HZ02</accession>
<dbReference type="Pfam" id="PF13895">
    <property type="entry name" value="Ig_2"/>
    <property type="match status" value="1"/>
</dbReference>
<keyword evidence="1" id="KW-0732">Signal</keyword>
<dbReference type="InterPro" id="IPR013783">
    <property type="entry name" value="Ig-like_fold"/>
</dbReference>
<dbReference type="Gene3D" id="2.60.40.10">
    <property type="entry name" value="Immunoglobulins"/>
    <property type="match status" value="3"/>
</dbReference>
<dbReference type="PANTHER" id="PTHR11481:SF64">
    <property type="entry name" value="FC RECEPTOR-LIKE PROTEIN 4"/>
    <property type="match status" value="1"/>
</dbReference>
<dbReference type="GO" id="GO:0006955">
    <property type="term" value="P:immune response"/>
    <property type="evidence" value="ECO:0007669"/>
    <property type="project" value="TreeGrafter"/>
</dbReference>
<dbReference type="SMART" id="SM00409">
    <property type="entry name" value="IG"/>
    <property type="match status" value="2"/>
</dbReference>
<dbReference type="InterPro" id="IPR036179">
    <property type="entry name" value="Ig-like_dom_sf"/>
</dbReference>
<dbReference type="InParanoid" id="A0A6P7HZ02"/>
<dbReference type="Proteomes" id="UP000515145">
    <property type="component" value="Chromosome 5"/>
</dbReference>
<proteinExistence type="predicted"/>
<dbReference type="InterPro" id="IPR003599">
    <property type="entry name" value="Ig_sub"/>
</dbReference>